<sequence length="107" mass="12197">PFLLYFLLQTVTYTPDLCLQGRFCAWNLLIKSMAMVDSPLPSRLKELSQEAFIYICIVSIRTGKGHHKWAYVEVHGIHMSTIHVPDPNSLRPALANLQFKEKDTGPQ</sequence>
<accession>A0AAD5CR68</accession>
<gene>
    <name evidence="1" type="ORF">M8C21_005259</name>
</gene>
<dbReference type="Proteomes" id="UP001206925">
    <property type="component" value="Unassembled WGS sequence"/>
</dbReference>
<protein>
    <submittedName>
        <fullName evidence="1">Uncharacterized protein</fullName>
    </submittedName>
</protein>
<proteinExistence type="predicted"/>
<feature type="non-terminal residue" evidence="1">
    <location>
        <position position="107"/>
    </location>
</feature>
<name>A0AAD5CR68_AMBAR</name>
<reference evidence="1" key="1">
    <citation type="submission" date="2022-06" db="EMBL/GenBank/DDBJ databases">
        <title>Uncovering the hologenomic basis of an extraordinary plant invasion.</title>
        <authorList>
            <person name="Bieker V.C."/>
            <person name="Martin M.D."/>
            <person name="Gilbert T."/>
            <person name="Hodgins K."/>
            <person name="Battlay P."/>
            <person name="Petersen B."/>
            <person name="Wilson J."/>
        </authorList>
    </citation>
    <scope>NUCLEOTIDE SEQUENCE</scope>
    <source>
        <strain evidence="1">AA19_3_7</strain>
        <tissue evidence="1">Leaf</tissue>
    </source>
</reference>
<organism evidence="1 2">
    <name type="scientific">Ambrosia artemisiifolia</name>
    <name type="common">Common ragweed</name>
    <dbReference type="NCBI Taxonomy" id="4212"/>
    <lineage>
        <taxon>Eukaryota</taxon>
        <taxon>Viridiplantae</taxon>
        <taxon>Streptophyta</taxon>
        <taxon>Embryophyta</taxon>
        <taxon>Tracheophyta</taxon>
        <taxon>Spermatophyta</taxon>
        <taxon>Magnoliopsida</taxon>
        <taxon>eudicotyledons</taxon>
        <taxon>Gunneridae</taxon>
        <taxon>Pentapetalae</taxon>
        <taxon>asterids</taxon>
        <taxon>campanulids</taxon>
        <taxon>Asterales</taxon>
        <taxon>Asteraceae</taxon>
        <taxon>Asteroideae</taxon>
        <taxon>Heliantheae alliance</taxon>
        <taxon>Heliantheae</taxon>
        <taxon>Ambrosia</taxon>
    </lineage>
</organism>
<keyword evidence="2" id="KW-1185">Reference proteome</keyword>
<comment type="caution">
    <text evidence="1">The sequence shown here is derived from an EMBL/GenBank/DDBJ whole genome shotgun (WGS) entry which is preliminary data.</text>
</comment>
<dbReference type="EMBL" id="JAMZMK010007392">
    <property type="protein sequence ID" value="KAI7745011.1"/>
    <property type="molecule type" value="Genomic_DNA"/>
</dbReference>
<dbReference type="AlphaFoldDB" id="A0AAD5CR68"/>
<evidence type="ECO:0000313" key="1">
    <source>
        <dbReference type="EMBL" id="KAI7745011.1"/>
    </source>
</evidence>
<evidence type="ECO:0000313" key="2">
    <source>
        <dbReference type="Proteomes" id="UP001206925"/>
    </source>
</evidence>